<feature type="active site" description="Nucleophile" evidence="3">
    <location>
        <position position="114"/>
    </location>
</feature>
<feature type="signal peptide" evidence="5">
    <location>
        <begin position="1"/>
        <end position="21"/>
    </location>
</feature>
<dbReference type="InterPro" id="IPR010905">
    <property type="entry name" value="Glyco_hydro_88"/>
</dbReference>
<dbReference type="InterPro" id="IPR052369">
    <property type="entry name" value="UG_Glycosaminoglycan_Hydrolase"/>
</dbReference>
<dbReference type="InterPro" id="IPR005181">
    <property type="entry name" value="SASA"/>
</dbReference>
<gene>
    <name evidence="7" type="ORF">EV199_0658</name>
</gene>
<dbReference type="SUPFAM" id="SSF52266">
    <property type="entry name" value="SGNH hydrolase"/>
    <property type="match status" value="1"/>
</dbReference>
<dbReference type="Pfam" id="PF07470">
    <property type="entry name" value="Glyco_hydro_88"/>
    <property type="match status" value="1"/>
</dbReference>
<keyword evidence="1" id="KW-0378">Hydrolase</keyword>
<feature type="binding site" evidence="4">
    <location>
        <position position="114"/>
    </location>
    <ligand>
        <name>substrate</name>
    </ligand>
</feature>
<dbReference type="RefSeq" id="WP_158643982.1">
    <property type="nucleotide sequence ID" value="NZ_CP042431.1"/>
</dbReference>
<proteinExistence type="inferred from homology"/>
<evidence type="ECO:0000313" key="7">
    <source>
        <dbReference type="EMBL" id="RZS74807.1"/>
    </source>
</evidence>
<name>A0A4Q7MZT6_9BACT</name>
<dbReference type="InterPro" id="IPR013783">
    <property type="entry name" value="Ig-like_fold"/>
</dbReference>
<reference evidence="7 8" key="1">
    <citation type="submission" date="2019-02" db="EMBL/GenBank/DDBJ databases">
        <title>Genomic Encyclopedia of Type Strains, Phase IV (KMG-IV): sequencing the most valuable type-strain genomes for metagenomic binning, comparative biology and taxonomic classification.</title>
        <authorList>
            <person name="Goeker M."/>
        </authorList>
    </citation>
    <scope>NUCLEOTIDE SEQUENCE [LARGE SCALE GENOMIC DNA]</scope>
    <source>
        <strain evidence="7 8">DSM 18116</strain>
    </source>
</reference>
<dbReference type="GO" id="GO:0016788">
    <property type="term" value="F:hydrolase activity, acting on ester bonds"/>
    <property type="evidence" value="ECO:0007669"/>
    <property type="project" value="UniProtKB-ARBA"/>
</dbReference>
<organism evidence="7 8">
    <name type="scientific">Pseudobacter ginsenosidimutans</name>
    <dbReference type="NCBI Taxonomy" id="661488"/>
    <lineage>
        <taxon>Bacteria</taxon>
        <taxon>Pseudomonadati</taxon>
        <taxon>Bacteroidota</taxon>
        <taxon>Chitinophagia</taxon>
        <taxon>Chitinophagales</taxon>
        <taxon>Chitinophagaceae</taxon>
        <taxon>Pseudobacter</taxon>
    </lineage>
</organism>
<keyword evidence="8" id="KW-1185">Reference proteome</keyword>
<evidence type="ECO:0000259" key="6">
    <source>
        <dbReference type="Pfam" id="PF03629"/>
    </source>
</evidence>
<comment type="caution">
    <text evidence="7">The sequence shown here is derived from an EMBL/GenBank/DDBJ whole genome shotgun (WGS) entry which is preliminary data.</text>
</comment>
<dbReference type="SUPFAM" id="SSF48208">
    <property type="entry name" value="Six-hairpin glycosidases"/>
    <property type="match status" value="1"/>
</dbReference>
<dbReference type="PANTHER" id="PTHR36845:SF1">
    <property type="entry name" value="HYDROLASE, PUTATIVE (AFU_ORTHOLOGUE AFUA_7G05090)-RELATED"/>
    <property type="match status" value="1"/>
</dbReference>
<evidence type="ECO:0000256" key="2">
    <source>
        <dbReference type="ARBA" id="ARBA00038358"/>
    </source>
</evidence>
<dbReference type="InterPro" id="IPR012341">
    <property type="entry name" value="6hp_glycosidase-like_sf"/>
</dbReference>
<dbReference type="Gene3D" id="3.40.50.1110">
    <property type="entry name" value="SGNH hydrolase"/>
    <property type="match status" value="1"/>
</dbReference>
<dbReference type="AlphaFoldDB" id="A0A4Q7MZT6"/>
<protein>
    <submittedName>
        <fullName evidence="7">Carbohydrate esterase-like sialic acid-specific acetylesterase</fullName>
    </submittedName>
</protein>
<dbReference type="InterPro" id="IPR008928">
    <property type="entry name" value="6-hairpin_glycosidase_sf"/>
</dbReference>
<dbReference type="Pfam" id="PF03629">
    <property type="entry name" value="SASA"/>
    <property type="match status" value="1"/>
</dbReference>
<dbReference type="PANTHER" id="PTHR36845">
    <property type="entry name" value="HYDROLASE, PUTATIVE (AFU_ORTHOLOGUE AFUA_7G05090)-RELATED"/>
    <property type="match status" value="1"/>
</dbReference>
<dbReference type="OrthoDB" id="9816001at2"/>
<feature type="binding site" evidence="4">
    <location>
        <position position="246"/>
    </location>
    <ligand>
        <name>substrate</name>
    </ligand>
</feature>
<evidence type="ECO:0000256" key="3">
    <source>
        <dbReference type="PIRSR" id="PIRSR610905-1"/>
    </source>
</evidence>
<feature type="binding site" evidence="4">
    <location>
        <position position="362"/>
    </location>
    <ligand>
        <name>substrate</name>
    </ligand>
</feature>
<evidence type="ECO:0000256" key="5">
    <source>
        <dbReference type="SAM" id="SignalP"/>
    </source>
</evidence>
<sequence length="849" mass="95585">MKQVSSLVVFCILSLTMQAQQIDLPYVMSDAEKQTEVMLKEAAAARKIKPELVSPRTLENGQLKMVASRDWTSGFFPGVLWFLYEYTGKPEWKEKAHAYTAFIEKEKQNAVTHDMGFKVYCSFGTGYRLTNDPKYKAVIMESARTLASRFNPTVGCLRSWDHSKDKWDFPVIIDNMMNLELLFAATELSGDSAYYRIAVSHANTTMKNHFRPDYSSYHVVAYDSLTGKVEKKQTHQGYSHESAWSRGQAWALYGYTMCYRFTRDKKYLEQAEHVAKFILDHPRLPKDKVPYYDFDAPGIPNEPRDASAAACIASGLYELAQYSKKAPVYTAAANTMVESLTKSYRSPIGENKGFLLLHSTGSKPGNSEIDVPLSYADYYYMEALLRSKHMHNKMFALPKPVLKLPAIIASNMVLQQQTNTPLWGSAAPNATIAVQTSWNMKKYTSRADAKGNWKLMVSTPKAGGPYSITISDGKPVMLKNVMIGEVWLCSGQSNMEMPVKGFRNQPILAAEETILEGKNNNIRLFRVERTTALEPVKDVTAEWEVSSPKGVRDFSAVGYGFAKILQQQLDVPVGIIQATWGGTPIQGWMSESNLKEFPESPLPAHRTVINKNHPEVLYNGMIHPLIGFAIKGVLWYQGETNRAEYALYERMMPSMVQRWREGWGKEWAFYYVQLAPYKYPSYAVEAPYMREAQEKAGAQIPNSGMAVCMDAGDSLTIHPANKTVVSRRLAYLALGKTYGVEGISYQNPSFKSMKLVNDTVRIAFDNASNGLTSFGKELNGFEIAGDDQVFHPARAWITNDGVYTLCDRVKMPVAVRYAFRDYIITNLYNTDGLPVAPFRTDNWQPAGKK</sequence>
<dbReference type="EMBL" id="SGXA01000001">
    <property type="protein sequence ID" value="RZS74807.1"/>
    <property type="molecule type" value="Genomic_DNA"/>
</dbReference>
<feature type="active site" description="Proton donor" evidence="3">
    <location>
        <position position="174"/>
    </location>
</feature>
<keyword evidence="5" id="KW-0732">Signal</keyword>
<evidence type="ECO:0000256" key="1">
    <source>
        <dbReference type="ARBA" id="ARBA00022801"/>
    </source>
</evidence>
<comment type="similarity">
    <text evidence="2">Belongs to the glycosyl hydrolase 88 family.</text>
</comment>
<dbReference type="Gene3D" id="1.50.10.10">
    <property type="match status" value="1"/>
</dbReference>
<dbReference type="Gene3D" id="2.60.40.10">
    <property type="entry name" value="Immunoglobulins"/>
    <property type="match status" value="1"/>
</dbReference>
<dbReference type="Proteomes" id="UP000293874">
    <property type="component" value="Unassembled WGS sequence"/>
</dbReference>
<dbReference type="InterPro" id="IPR036514">
    <property type="entry name" value="SGNH_hydro_sf"/>
</dbReference>
<feature type="binding site" evidence="4">
    <location>
        <position position="234"/>
    </location>
    <ligand>
        <name>substrate</name>
    </ligand>
</feature>
<accession>A0A4Q7MZT6</accession>
<evidence type="ECO:0000313" key="8">
    <source>
        <dbReference type="Proteomes" id="UP000293874"/>
    </source>
</evidence>
<dbReference type="GO" id="GO:0000272">
    <property type="term" value="P:polysaccharide catabolic process"/>
    <property type="evidence" value="ECO:0007669"/>
    <property type="project" value="TreeGrafter"/>
</dbReference>
<evidence type="ECO:0000256" key="4">
    <source>
        <dbReference type="PIRSR" id="PIRSR610905-2"/>
    </source>
</evidence>
<feature type="binding site" evidence="4">
    <location>
        <position position="174"/>
    </location>
    <ligand>
        <name>substrate</name>
    </ligand>
</feature>
<feature type="domain" description="Sialate O-acetylesterase" evidence="6">
    <location>
        <begin position="485"/>
        <end position="710"/>
    </location>
</feature>
<feature type="chain" id="PRO_5020495808" evidence="5">
    <location>
        <begin position="22"/>
        <end position="849"/>
    </location>
</feature>
<dbReference type="GO" id="GO:0052757">
    <property type="term" value="F:chondroitin hydrolase activity"/>
    <property type="evidence" value="ECO:0007669"/>
    <property type="project" value="TreeGrafter"/>
</dbReference>
<feature type="binding site" evidence="4">
    <location>
        <position position="250"/>
    </location>
    <ligand>
        <name>substrate</name>
    </ligand>
</feature>